<dbReference type="CDD" id="cd11073">
    <property type="entry name" value="CYP76-like"/>
    <property type="match status" value="1"/>
</dbReference>
<feature type="binding site" description="axial binding residue" evidence="7">
    <location>
        <position position="443"/>
    </location>
    <ligand>
        <name>heme</name>
        <dbReference type="ChEBI" id="CHEBI:30413"/>
    </ligand>
    <ligandPart>
        <name>Fe</name>
        <dbReference type="ChEBI" id="CHEBI:18248"/>
    </ligandPart>
</feature>
<evidence type="ECO:0000256" key="6">
    <source>
        <dbReference type="ARBA" id="ARBA00023033"/>
    </source>
</evidence>
<evidence type="ECO:0000256" key="4">
    <source>
        <dbReference type="ARBA" id="ARBA00023002"/>
    </source>
</evidence>
<dbReference type="SUPFAM" id="SSF48264">
    <property type="entry name" value="Cytochrome P450"/>
    <property type="match status" value="1"/>
</dbReference>
<keyword evidence="5 7" id="KW-0408">Iron</keyword>
<dbReference type="InterPro" id="IPR001128">
    <property type="entry name" value="Cyt_P450"/>
</dbReference>
<dbReference type="FunFam" id="1.10.630.10:FF:000007">
    <property type="entry name" value="Cytochrome P450 76C4"/>
    <property type="match status" value="1"/>
</dbReference>
<organism evidence="9 10">
    <name type="scientific">Daucus carota subsp. sativus</name>
    <name type="common">Carrot</name>
    <dbReference type="NCBI Taxonomy" id="79200"/>
    <lineage>
        <taxon>Eukaryota</taxon>
        <taxon>Viridiplantae</taxon>
        <taxon>Streptophyta</taxon>
        <taxon>Embryophyta</taxon>
        <taxon>Tracheophyta</taxon>
        <taxon>Spermatophyta</taxon>
        <taxon>Magnoliopsida</taxon>
        <taxon>eudicotyledons</taxon>
        <taxon>Gunneridae</taxon>
        <taxon>Pentapetalae</taxon>
        <taxon>asterids</taxon>
        <taxon>campanulids</taxon>
        <taxon>Apiales</taxon>
        <taxon>Apiaceae</taxon>
        <taxon>Apioideae</taxon>
        <taxon>Scandiceae</taxon>
        <taxon>Daucinae</taxon>
        <taxon>Daucus</taxon>
        <taxon>Daucus sect. Daucus</taxon>
    </lineage>
</organism>
<dbReference type="EMBL" id="CP093347">
    <property type="protein sequence ID" value="WOH02378.1"/>
    <property type="molecule type" value="Genomic_DNA"/>
</dbReference>
<evidence type="ECO:0000256" key="8">
    <source>
        <dbReference type="RuleBase" id="RU000461"/>
    </source>
</evidence>
<keyword evidence="10" id="KW-1185">Reference proteome</keyword>
<evidence type="ECO:0000256" key="7">
    <source>
        <dbReference type="PIRSR" id="PIRSR602401-1"/>
    </source>
</evidence>
<dbReference type="PANTHER" id="PTHR47950">
    <property type="entry name" value="CYTOCHROME P450, FAMILY 76, SUBFAMILY C, POLYPEPTIDE 5-RELATED"/>
    <property type="match status" value="1"/>
</dbReference>
<dbReference type="GO" id="GO:0016705">
    <property type="term" value="F:oxidoreductase activity, acting on paired donors, with incorporation or reduction of molecular oxygen"/>
    <property type="evidence" value="ECO:0007669"/>
    <property type="project" value="InterPro"/>
</dbReference>
<dbReference type="Gene3D" id="1.10.630.10">
    <property type="entry name" value="Cytochrome P450"/>
    <property type="match status" value="1"/>
</dbReference>
<dbReference type="Pfam" id="PF00067">
    <property type="entry name" value="p450"/>
    <property type="match status" value="1"/>
</dbReference>
<dbReference type="AlphaFoldDB" id="A0AAF1B2P9"/>
<dbReference type="InterPro" id="IPR002401">
    <property type="entry name" value="Cyt_P450_E_grp-I"/>
</dbReference>
<reference evidence="9" key="1">
    <citation type="journal article" date="2016" name="Nat. Genet.">
        <title>A high-quality carrot genome assembly provides new insights into carotenoid accumulation and asterid genome evolution.</title>
        <authorList>
            <person name="Iorizzo M."/>
            <person name="Ellison S."/>
            <person name="Senalik D."/>
            <person name="Zeng P."/>
            <person name="Satapoomin P."/>
            <person name="Huang J."/>
            <person name="Bowman M."/>
            <person name="Iovene M."/>
            <person name="Sanseverino W."/>
            <person name="Cavagnaro P."/>
            <person name="Yildiz M."/>
            <person name="Macko-Podgorni A."/>
            <person name="Moranska E."/>
            <person name="Grzebelus E."/>
            <person name="Grzebelus D."/>
            <person name="Ashrafi H."/>
            <person name="Zheng Z."/>
            <person name="Cheng S."/>
            <person name="Spooner D."/>
            <person name="Van Deynze A."/>
            <person name="Simon P."/>
        </authorList>
    </citation>
    <scope>NUCLEOTIDE SEQUENCE</scope>
    <source>
        <tissue evidence="9">Leaf</tissue>
    </source>
</reference>
<evidence type="ECO:0000256" key="5">
    <source>
        <dbReference type="ARBA" id="ARBA00023004"/>
    </source>
</evidence>
<gene>
    <name evidence="9" type="ORF">DCAR_0521767</name>
</gene>
<comment type="cofactor">
    <cofactor evidence="7">
        <name>heme</name>
        <dbReference type="ChEBI" id="CHEBI:30413"/>
    </cofactor>
</comment>
<evidence type="ECO:0000313" key="9">
    <source>
        <dbReference type="EMBL" id="WOH02378.1"/>
    </source>
</evidence>
<proteinExistence type="inferred from homology"/>
<keyword evidence="2 7" id="KW-0349">Heme</keyword>
<dbReference type="PROSITE" id="PS00086">
    <property type="entry name" value="CYTOCHROME_P450"/>
    <property type="match status" value="1"/>
</dbReference>
<sequence>MDTMLISVAMCSLLAFTLGFFRKIISKAPQKLPPGPYPLPIIGNIHKLGKHPHRSLNTLAQVYGPIMRLKLGCVTTIVISSSSAAQQALQKQDLAFSNRPIPDVTRGCDHYKYSIVFLSVGSRWRSLRKITTSSILTANKLDANKHIRSRKVHELIEYCKKCGQSSEAVDIGHAAFLTSLNLLSNTIFSKDMIDPYQKSEEGKKLKDLVSNVTKEVGRPNIVDFFPILKRIDPQGINRRNTGYTEKLLKLFDGMINERLELKRSGNTSENSTTDMMDELLTILQTNEIDRTQMTHLFLDLFAAGTDTTSGTVEWAMAEILKNPDTILVKAKAELNEVVGKGKIVKEADISRLPYLQCIVKETGRLHPLVPFLIPRQVQEEVQLCGYTIPKNSQVLVSAWTIGRDPLIWKNSLLFQPERFLDSEVEMNGHFYELIPFGAGRRKCPGLPLAMRMVPVMLGSLINCFDWKLEGGIAPEEMDMEEKFGITLAKLHPLRAVPTQFCLINFRILESSAPLHCPTLLRG</sequence>
<dbReference type="PRINTS" id="PR00463">
    <property type="entry name" value="EP450I"/>
</dbReference>
<reference evidence="9" key="2">
    <citation type="submission" date="2022-03" db="EMBL/GenBank/DDBJ databases">
        <title>Draft title - Genomic analysis of global carrot germplasm unveils the trajectory of domestication and the origin of high carotenoid orange carrot.</title>
        <authorList>
            <person name="Iorizzo M."/>
            <person name="Ellison S."/>
            <person name="Senalik D."/>
            <person name="Macko-Podgorni A."/>
            <person name="Grzebelus D."/>
            <person name="Bostan H."/>
            <person name="Rolling W."/>
            <person name="Curaba J."/>
            <person name="Simon P."/>
        </authorList>
    </citation>
    <scope>NUCLEOTIDE SEQUENCE</scope>
    <source>
        <tissue evidence="9">Leaf</tissue>
    </source>
</reference>
<keyword evidence="3 7" id="KW-0479">Metal-binding</keyword>
<dbReference type="GO" id="GO:0005506">
    <property type="term" value="F:iron ion binding"/>
    <property type="evidence" value="ECO:0007669"/>
    <property type="project" value="InterPro"/>
</dbReference>
<protein>
    <recommendedName>
        <fullName evidence="11">Geraniol 10-hydroxylase</fullName>
    </recommendedName>
</protein>
<evidence type="ECO:0000256" key="3">
    <source>
        <dbReference type="ARBA" id="ARBA00022723"/>
    </source>
</evidence>
<dbReference type="InterPro" id="IPR036396">
    <property type="entry name" value="Cyt_P450_sf"/>
</dbReference>
<comment type="similarity">
    <text evidence="1 8">Belongs to the cytochrome P450 family.</text>
</comment>
<evidence type="ECO:0000256" key="1">
    <source>
        <dbReference type="ARBA" id="ARBA00010617"/>
    </source>
</evidence>
<name>A0AAF1B2P9_DAUCS</name>
<dbReference type="GO" id="GO:0004497">
    <property type="term" value="F:monooxygenase activity"/>
    <property type="evidence" value="ECO:0007669"/>
    <property type="project" value="UniProtKB-KW"/>
</dbReference>
<accession>A0AAF1B2P9</accession>
<dbReference type="PANTHER" id="PTHR47950:SF4">
    <property type="entry name" value="GERANIOL 8-HYDROXYLASE-LIKE"/>
    <property type="match status" value="1"/>
</dbReference>
<dbReference type="Proteomes" id="UP000077755">
    <property type="component" value="Chromosome 5"/>
</dbReference>
<evidence type="ECO:0000313" key="10">
    <source>
        <dbReference type="Proteomes" id="UP000077755"/>
    </source>
</evidence>
<keyword evidence="6 8" id="KW-0503">Monooxygenase</keyword>
<dbReference type="PRINTS" id="PR00385">
    <property type="entry name" value="P450"/>
</dbReference>
<keyword evidence="4 8" id="KW-0560">Oxidoreductase</keyword>
<dbReference type="GO" id="GO:0020037">
    <property type="term" value="F:heme binding"/>
    <property type="evidence" value="ECO:0007669"/>
    <property type="project" value="InterPro"/>
</dbReference>
<evidence type="ECO:0008006" key="11">
    <source>
        <dbReference type="Google" id="ProtNLM"/>
    </source>
</evidence>
<dbReference type="InterPro" id="IPR017972">
    <property type="entry name" value="Cyt_P450_CS"/>
</dbReference>
<evidence type="ECO:0000256" key="2">
    <source>
        <dbReference type="ARBA" id="ARBA00022617"/>
    </source>
</evidence>